<name>A0A1B4V9N9_9GAMM</name>
<dbReference type="InterPro" id="IPR021309">
    <property type="entry name" value="YgaP-like_TM"/>
</dbReference>
<keyword evidence="4" id="KW-1185">Reference proteome</keyword>
<feature type="domain" description="Inner membrane protein YgaP-like transmembrane" evidence="2">
    <location>
        <begin position="2"/>
        <end position="59"/>
    </location>
</feature>
<evidence type="ECO:0000313" key="3">
    <source>
        <dbReference type="EMBL" id="BAU50299.1"/>
    </source>
</evidence>
<sequence>MNVDRIVHFAAGSMVLAGIGLAHFVHPNWVWLPVFVGANLAQSGITGFCPLAWMLTRLNGKADARGCCG</sequence>
<accession>A0A1B4V9N9</accession>
<evidence type="ECO:0000313" key="4">
    <source>
        <dbReference type="Proteomes" id="UP000218899"/>
    </source>
</evidence>
<keyword evidence="1" id="KW-1133">Transmembrane helix</keyword>
<keyword evidence="1" id="KW-0812">Transmembrane</keyword>
<dbReference type="Pfam" id="PF11127">
    <property type="entry name" value="YgaP-like_TM"/>
    <property type="match status" value="1"/>
</dbReference>
<evidence type="ECO:0000259" key="2">
    <source>
        <dbReference type="Pfam" id="PF11127"/>
    </source>
</evidence>
<dbReference type="RefSeq" id="WP_096462614.1">
    <property type="nucleotide sequence ID" value="NZ_AP014936.1"/>
</dbReference>
<dbReference type="Proteomes" id="UP000218899">
    <property type="component" value="Chromosome"/>
</dbReference>
<proteinExistence type="predicted"/>
<dbReference type="AlphaFoldDB" id="A0A1B4V9N9"/>
<reference evidence="3 4" key="1">
    <citation type="submission" date="2015-08" db="EMBL/GenBank/DDBJ databases">
        <title>Complete genome sequence of Sulfurifustis variabilis.</title>
        <authorList>
            <person name="Miura A."/>
            <person name="Kojima H."/>
            <person name="Fukui M."/>
        </authorList>
    </citation>
    <scope>NUCLEOTIDE SEQUENCE [LARGE SCALE GENOMIC DNA]</scope>
    <source>
        <strain evidence="4">skN76</strain>
    </source>
</reference>
<organism evidence="3 4">
    <name type="scientific">Sulfurifustis variabilis</name>
    <dbReference type="NCBI Taxonomy" id="1675686"/>
    <lineage>
        <taxon>Bacteria</taxon>
        <taxon>Pseudomonadati</taxon>
        <taxon>Pseudomonadota</taxon>
        <taxon>Gammaproteobacteria</taxon>
        <taxon>Acidiferrobacterales</taxon>
        <taxon>Acidiferrobacteraceae</taxon>
        <taxon>Sulfurifustis</taxon>
    </lineage>
</organism>
<keyword evidence="1" id="KW-0472">Membrane</keyword>
<dbReference type="EMBL" id="AP014936">
    <property type="protein sequence ID" value="BAU50299.1"/>
    <property type="molecule type" value="Genomic_DNA"/>
</dbReference>
<keyword evidence="3" id="KW-0808">Transferase</keyword>
<feature type="transmembrane region" description="Helical" evidence="1">
    <location>
        <begin position="31"/>
        <end position="55"/>
    </location>
</feature>
<gene>
    <name evidence="3" type="ORF">SVA_3765</name>
</gene>
<dbReference type="OrthoDB" id="9799383at2"/>
<dbReference type="GO" id="GO:0016740">
    <property type="term" value="F:transferase activity"/>
    <property type="evidence" value="ECO:0007669"/>
    <property type="project" value="UniProtKB-KW"/>
</dbReference>
<dbReference type="Gene3D" id="6.10.140.1340">
    <property type="match status" value="1"/>
</dbReference>
<protein>
    <submittedName>
        <fullName evidence="3">Sulfurtransferase</fullName>
    </submittedName>
</protein>
<feature type="transmembrane region" description="Helical" evidence="1">
    <location>
        <begin position="7"/>
        <end position="25"/>
    </location>
</feature>
<evidence type="ECO:0000256" key="1">
    <source>
        <dbReference type="SAM" id="Phobius"/>
    </source>
</evidence>
<dbReference type="KEGG" id="sva:SVA_3765"/>